<accession>A0ABR9DH53</accession>
<proteinExistence type="predicted"/>
<evidence type="ECO:0000313" key="2">
    <source>
        <dbReference type="EMBL" id="MBD9362433.1"/>
    </source>
</evidence>
<gene>
    <name evidence="2" type="ORF">EBB_18345</name>
</gene>
<dbReference type="EMBL" id="JACXST010000003">
    <property type="protein sequence ID" value="MBD9362433.1"/>
    <property type="molecule type" value="Genomic_DNA"/>
</dbReference>
<dbReference type="Proteomes" id="UP000641152">
    <property type="component" value="Unassembled WGS sequence"/>
</dbReference>
<keyword evidence="2" id="KW-0808">Transferase</keyword>
<dbReference type="SUPFAM" id="SSF53335">
    <property type="entry name" value="S-adenosyl-L-methionine-dependent methyltransferases"/>
    <property type="match status" value="1"/>
</dbReference>
<keyword evidence="2" id="KW-0489">Methyltransferase</keyword>
<dbReference type="Pfam" id="PF08241">
    <property type="entry name" value="Methyltransf_11"/>
    <property type="match status" value="1"/>
</dbReference>
<sequence>MAWTDKLIDYKNPHSIGSILRQRRIAPLLELVKQCYRERGGCRILDIGGTETYWRIIDSDFLNAHNCRITLVNTHRVAQSGHPRFTHVIGNGCQLDFSDYAFDIAHSNSVIEHVGNWQNKAAFAAEIRRIAPCYFVQTPNFWFPVEPHYLAPCIHYLPLHIRAILLFRLPLGRMNRPRTMAESLQTVQGISLLTEPMMRTLFPDADILAERICGMKKSLVAIRR</sequence>
<dbReference type="InterPro" id="IPR029063">
    <property type="entry name" value="SAM-dependent_MTases_sf"/>
</dbReference>
<protein>
    <submittedName>
        <fullName evidence="2">Class I SAM-dependent methyltransferase</fullName>
    </submittedName>
</protein>
<organism evidence="2 3">
    <name type="scientific">Methylomonas fluvii</name>
    <dbReference type="NCBI Taxonomy" id="1854564"/>
    <lineage>
        <taxon>Bacteria</taxon>
        <taxon>Pseudomonadati</taxon>
        <taxon>Pseudomonadota</taxon>
        <taxon>Gammaproteobacteria</taxon>
        <taxon>Methylococcales</taxon>
        <taxon>Methylococcaceae</taxon>
        <taxon>Methylomonas</taxon>
    </lineage>
</organism>
<dbReference type="Gene3D" id="3.40.50.150">
    <property type="entry name" value="Vaccinia Virus protein VP39"/>
    <property type="match status" value="1"/>
</dbReference>
<dbReference type="GO" id="GO:0008168">
    <property type="term" value="F:methyltransferase activity"/>
    <property type="evidence" value="ECO:0007669"/>
    <property type="project" value="UniProtKB-KW"/>
</dbReference>
<reference evidence="2 3" key="1">
    <citation type="submission" date="2020-09" db="EMBL/GenBank/DDBJ databases">
        <title>Methylomonas albis sp. nov. and Methylomonas fluvii sp. nov.: Two cold-adapted methanotrophs from the River Elbe and an amended description of Methylovulum psychrotolerans strain Eb1.</title>
        <authorList>
            <person name="Bussmann I.K."/>
            <person name="Klings K.-W."/>
            <person name="Warnstedt J."/>
            <person name="Hoppert M."/>
            <person name="Saborowski A."/>
            <person name="Horn F."/>
            <person name="Liebner S."/>
        </authorList>
    </citation>
    <scope>NUCLEOTIDE SEQUENCE [LARGE SCALE GENOMIC DNA]</scope>
    <source>
        <strain evidence="2 3">EbB</strain>
    </source>
</reference>
<name>A0ABR9DH53_9GAMM</name>
<comment type="caution">
    <text evidence="2">The sequence shown here is derived from an EMBL/GenBank/DDBJ whole genome shotgun (WGS) entry which is preliminary data.</text>
</comment>
<evidence type="ECO:0000259" key="1">
    <source>
        <dbReference type="Pfam" id="PF08241"/>
    </source>
</evidence>
<feature type="domain" description="Methyltransferase type 11" evidence="1">
    <location>
        <begin position="79"/>
        <end position="130"/>
    </location>
</feature>
<dbReference type="GO" id="GO:0032259">
    <property type="term" value="P:methylation"/>
    <property type="evidence" value="ECO:0007669"/>
    <property type="project" value="UniProtKB-KW"/>
</dbReference>
<keyword evidence="3" id="KW-1185">Reference proteome</keyword>
<evidence type="ECO:0000313" key="3">
    <source>
        <dbReference type="Proteomes" id="UP000641152"/>
    </source>
</evidence>
<dbReference type="InterPro" id="IPR013216">
    <property type="entry name" value="Methyltransf_11"/>
</dbReference>
<dbReference type="RefSeq" id="WP_192395208.1">
    <property type="nucleotide sequence ID" value="NZ_CAJHIU010000003.1"/>
</dbReference>